<protein>
    <submittedName>
        <fullName evidence="1">Uncharacterized protein</fullName>
    </submittedName>
</protein>
<sequence length="150" mass="17628">MLLRKGQTYSIGNTLTKRPSSNFNARRLKVFWVTRGLAAPLPERFQVLFLNTIITSKMKQGILKHAAMASRQYEAIPVEPVRVLGIIPHYLIVQYMPHRRTTHRQTRMTRIRLLDGINRQKPDRVNRLLHQLRIGLLQRLRRCRPHYDGA</sequence>
<organism evidence="1">
    <name type="scientific">Opuntia streptacantha</name>
    <name type="common">Prickly pear cactus</name>
    <name type="synonym">Opuntia cardona</name>
    <dbReference type="NCBI Taxonomy" id="393608"/>
    <lineage>
        <taxon>Eukaryota</taxon>
        <taxon>Viridiplantae</taxon>
        <taxon>Streptophyta</taxon>
        <taxon>Embryophyta</taxon>
        <taxon>Tracheophyta</taxon>
        <taxon>Spermatophyta</taxon>
        <taxon>Magnoliopsida</taxon>
        <taxon>eudicotyledons</taxon>
        <taxon>Gunneridae</taxon>
        <taxon>Pentapetalae</taxon>
        <taxon>Caryophyllales</taxon>
        <taxon>Cactineae</taxon>
        <taxon>Cactaceae</taxon>
        <taxon>Opuntioideae</taxon>
        <taxon>Opuntia</taxon>
    </lineage>
</organism>
<accession>A0A7C9CSZ6</accession>
<evidence type="ECO:0000313" key="1">
    <source>
        <dbReference type="EMBL" id="MBA4621768.1"/>
    </source>
</evidence>
<proteinExistence type="predicted"/>
<dbReference type="AlphaFoldDB" id="A0A7C9CSZ6"/>
<reference evidence="1" key="1">
    <citation type="journal article" date="2013" name="J. Plant Res.">
        <title>Effect of fungi and light on seed germination of three Opuntia species from semiarid lands of central Mexico.</title>
        <authorList>
            <person name="Delgado-Sanchez P."/>
            <person name="Jimenez-Bremont J.F."/>
            <person name="Guerrero-Gonzalez Mde L."/>
            <person name="Flores J."/>
        </authorList>
    </citation>
    <scope>NUCLEOTIDE SEQUENCE</scope>
    <source>
        <tissue evidence="1">Cladode</tissue>
    </source>
</reference>
<dbReference type="EMBL" id="GISG01035176">
    <property type="protein sequence ID" value="MBA4621768.1"/>
    <property type="molecule type" value="Transcribed_RNA"/>
</dbReference>
<name>A0A7C9CSZ6_OPUST</name>
<reference evidence="1" key="2">
    <citation type="submission" date="2020-07" db="EMBL/GenBank/DDBJ databases">
        <authorList>
            <person name="Vera ALvarez R."/>
            <person name="Arias-Moreno D.M."/>
            <person name="Jimenez-Jacinto V."/>
            <person name="Jimenez-Bremont J.F."/>
            <person name="Swaminathan K."/>
            <person name="Moose S.P."/>
            <person name="Guerrero-Gonzalez M.L."/>
            <person name="Marino-Ramirez L."/>
            <person name="Landsman D."/>
            <person name="Rodriguez-Kessler M."/>
            <person name="Delgado-Sanchez P."/>
        </authorList>
    </citation>
    <scope>NUCLEOTIDE SEQUENCE</scope>
    <source>
        <tissue evidence="1">Cladode</tissue>
    </source>
</reference>